<dbReference type="InterPro" id="IPR055262">
    <property type="entry name" value="GGT_CS"/>
</dbReference>
<gene>
    <name evidence="13" type="ORF">CYPRO_2845</name>
</gene>
<keyword evidence="6 11" id="KW-0865">Zymogen</keyword>
<comment type="pathway">
    <text evidence="11">Sulfur metabolism; glutathione metabolism.</text>
</comment>
<comment type="similarity">
    <text evidence="3 11">Belongs to the gamma-glutamyltransferase family.</text>
</comment>
<dbReference type="GO" id="GO:0036374">
    <property type="term" value="F:glutathione hydrolase activity"/>
    <property type="evidence" value="ECO:0007669"/>
    <property type="project" value="UniProtKB-UniRule"/>
</dbReference>
<dbReference type="NCBIfam" id="TIGR00066">
    <property type="entry name" value="g_glut_trans"/>
    <property type="match status" value="1"/>
</dbReference>
<accession>A0A345UNN1</accession>
<dbReference type="Pfam" id="PF01019">
    <property type="entry name" value="G_glu_transpept"/>
    <property type="match status" value="1"/>
</dbReference>
<dbReference type="PROSITE" id="PS00462">
    <property type="entry name" value="G_GLU_TRANSPEPTIDASE"/>
    <property type="match status" value="1"/>
</dbReference>
<feature type="chain" id="PRO_5016700166" description="Glutathione hydrolase proenzyme" evidence="12">
    <location>
        <begin position="21"/>
        <end position="568"/>
    </location>
</feature>
<feature type="binding site" evidence="10">
    <location>
        <begin position="448"/>
        <end position="449"/>
    </location>
    <ligand>
        <name>L-glutamate</name>
        <dbReference type="ChEBI" id="CHEBI:29985"/>
    </ligand>
</feature>
<dbReference type="InterPro" id="IPR000101">
    <property type="entry name" value="GGT_peptidase"/>
</dbReference>
<feature type="active site" description="Nucleophile" evidence="9">
    <location>
        <position position="377"/>
    </location>
</feature>
<keyword evidence="12" id="KW-0732">Signal</keyword>
<dbReference type="AlphaFoldDB" id="A0A345UNN1"/>
<comment type="PTM">
    <text evidence="11">Cleaved by autocatalysis into a large and a small subunit.</text>
</comment>
<dbReference type="InterPro" id="IPR043137">
    <property type="entry name" value="GGT_ssub_C"/>
</dbReference>
<organism evidence="13 14">
    <name type="scientific">Cyclonatronum proteinivorum</name>
    <dbReference type="NCBI Taxonomy" id="1457365"/>
    <lineage>
        <taxon>Bacteria</taxon>
        <taxon>Pseudomonadati</taxon>
        <taxon>Balneolota</taxon>
        <taxon>Balneolia</taxon>
        <taxon>Balneolales</taxon>
        <taxon>Cyclonatronaceae</taxon>
        <taxon>Cyclonatronum</taxon>
    </lineage>
</organism>
<dbReference type="PROSITE" id="PS51257">
    <property type="entry name" value="PROKAR_LIPOPROTEIN"/>
    <property type="match status" value="1"/>
</dbReference>
<feature type="binding site" evidence="10">
    <location>
        <position position="470"/>
    </location>
    <ligand>
        <name>L-glutamate</name>
        <dbReference type="ChEBI" id="CHEBI:29985"/>
    </ligand>
</feature>
<feature type="signal peptide" evidence="12">
    <location>
        <begin position="1"/>
        <end position="20"/>
    </location>
</feature>
<evidence type="ECO:0000256" key="6">
    <source>
        <dbReference type="ARBA" id="ARBA00023145"/>
    </source>
</evidence>
<dbReference type="Gene3D" id="1.10.246.130">
    <property type="match status" value="1"/>
</dbReference>
<dbReference type="KEGG" id="cprv:CYPRO_2845"/>
<sequence>MNLIRTSVFVLFALLLAACASPEPQEPPRSPAFGANGMVVSANPEATAVGLQILQEGGNAFDAAIAVKYMLSVTYPIAGNIGGGGFMVYRTAAGEVGSLDFRETAPAAAHRDMYLDEEGNLIDGLSRIGHLSAGVPGTVAGMEEAWERFGSLPFAQLIEPAIQVAENGHRVTAFNAEQSNRFQDEFAEVNRAPILFMKEGGWQEGDLLVQPELAETLRRIRDGGAAGFYTGETADLIVAEMQAGGGIITHEDLAAYRAVWRPTVSVDFGDYRIHSMPPSSSGGIAIAQLMLGSADFDFASLGHLTPETIHLMAELMRRVYADRATHLGDSDFFDVPFEMLLDPAYISARNADISMSAATPSSLIKEGEVERIESFETTHFSIVDGAGNAVSLTTTVNSFFGSKVMVQGAGFFLNNEMDDFAAAPGVPNQFGLVGGEANAIEPGKRMLSSMSPTIVERGGELFLVLGTPGGSTIITNVYQVLMNLLVHGLDLQQAVDAKKMHAQWLPDVITLEEGALDEAGQAALEALGHELRIIPQIGRMQAIQRLGDGSFKGVADYTRTGDSVARGF</sequence>
<evidence type="ECO:0000256" key="10">
    <source>
        <dbReference type="PIRSR" id="PIRSR600101-2"/>
    </source>
</evidence>
<dbReference type="PANTHER" id="PTHR43199:SF1">
    <property type="entry name" value="GLUTATHIONE HYDROLASE PROENZYME"/>
    <property type="match status" value="1"/>
</dbReference>
<dbReference type="PANTHER" id="PTHR43199">
    <property type="entry name" value="GLUTATHIONE HYDROLASE"/>
    <property type="match status" value="1"/>
</dbReference>
<dbReference type="GO" id="GO:0103068">
    <property type="term" value="F:leukotriene C4 gamma-glutamyl transferase activity"/>
    <property type="evidence" value="ECO:0007669"/>
    <property type="project" value="UniProtKB-EC"/>
</dbReference>
<dbReference type="GO" id="GO:0006750">
    <property type="term" value="P:glutathione biosynthetic process"/>
    <property type="evidence" value="ECO:0007669"/>
    <property type="project" value="UniProtKB-KW"/>
</dbReference>
<keyword evidence="11" id="KW-0317">Glutathione biosynthesis</keyword>
<dbReference type="RefSeq" id="WP_240644888.1">
    <property type="nucleotide sequence ID" value="NZ_CP027806.1"/>
</dbReference>
<keyword evidence="7 11" id="KW-0012">Acyltransferase</keyword>
<dbReference type="InterPro" id="IPR043138">
    <property type="entry name" value="GGT_lsub"/>
</dbReference>
<evidence type="ECO:0000256" key="4">
    <source>
        <dbReference type="ARBA" id="ARBA00022679"/>
    </source>
</evidence>
<dbReference type="GO" id="GO:0006751">
    <property type="term" value="P:glutathione catabolic process"/>
    <property type="evidence" value="ECO:0007669"/>
    <property type="project" value="UniProtKB-UniRule"/>
</dbReference>
<comment type="catalytic activity">
    <reaction evidence="1 11">
        <text>an S-substituted glutathione + H2O = an S-substituted L-cysteinylglycine + L-glutamate</text>
        <dbReference type="Rhea" id="RHEA:59468"/>
        <dbReference type="ChEBI" id="CHEBI:15377"/>
        <dbReference type="ChEBI" id="CHEBI:29985"/>
        <dbReference type="ChEBI" id="CHEBI:90779"/>
        <dbReference type="ChEBI" id="CHEBI:143103"/>
        <dbReference type="EC" id="3.4.19.13"/>
    </reaction>
</comment>
<evidence type="ECO:0000256" key="9">
    <source>
        <dbReference type="PIRSR" id="PIRSR600101-1"/>
    </source>
</evidence>
<evidence type="ECO:0000313" key="14">
    <source>
        <dbReference type="Proteomes" id="UP000254808"/>
    </source>
</evidence>
<feature type="binding site" evidence="10">
    <location>
        <position position="419"/>
    </location>
    <ligand>
        <name>L-glutamate</name>
        <dbReference type="ChEBI" id="CHEBI:29985"/>
    </ligand>
</feature>
<evidence type="ECO:0000256" key="5">
    <source>
        <dbReference type="ARBA" id="ARBA00022801"/>
    </source>
</evidence>
<dbReference type="InterPro" id="IPR029055">
    <property type="entry name" value="Ntn_hydrolases_N"/>
</dbReference>
<evidence type="ECO:0000256" key="1">
    <source>
        <dbReference type="ARBA" id="ARBA00001049"/>
    </source>
</evidence>
<evidence type="ECO:0000256" key="12">
    <source>
        <dbReference type="SAM" id="SignalP"/>
    </source>
</evidence>
<dbReference type="Proteomes" id="UP000254808">
    <property type="component" value="Chromosome"/>
</dbReference>
<evidence type="ECO:0000256" key="8">
    <source>
        <dbReference type="ARBA" id="ARBA00047417"/>
    </source>
</evidence>
<evidence type="ECO:0000256" key="7">
    <source>
        <dbReference type="ARBA" id="ARBA00023315"/>
    </source>
</evidence>
<comment type="catalytic activity">
    <reaction evidence="8 11">
        <text>an N-terminal (5-L-glutamyl)-[peptide] + an alpha-amino acid = 5-L-glutamyl amino acid + an N-terminal L-alpha-aminoacyl-[peptide]</text>
        <dbReference type="Rhea" id="RHEA:23904"/>
        <dbReference type="Rhea" id="RHEA-COMP:9780"/>
        <dbReference type="Rhea" id="RHEA-COMP:9795"/>
        <dbReference type="ChEBI" id="CHEBI:77644"/>
        <dbReference type="ChEBI" id="CHEBI:78597"/>
        <dbReference type="ChEBI" id="CHEBI:78599"/>
        <dbReference type="ChEBI" id="CHEBI:78608"/>
        <dbReference type="EC" id="2.3.2.2"/>
    </reaction>
</comment>
<feature type="binding site" evidence="10">
    <location>
        <position position="102"/>
    </location>
    <ligand>
        <name>L-glutamate</name>
        <dbReference type="ChEBI" id="CHEBI:29985"/>
    </ligand>
</feature>
<protein>
    <recommendedName>
        <fullName evidence="11">Glutathione hydrolase proenzyme</fullName>
        <ecNumber evidence="11">2.3.2.2</ecNumber>
        <ecNumber evidence="11">3.4.19.13</ecNumber>
    </recommendedName>
    <component>
        <recommendedName>
            <fullName evidence="11">Glutathione hydrolase large chain</fullName>
        </recommendedName>
    </component>
    <component>
        <recommendedName>
            <fullName evidence="11">Glutathione hydrolase small chain</fullName>
        </recommendedName>
    </component>
</protein>
<dbReference type="PRINTS" id="PR01210">
    <property type="entry name" value="GGTRANSPTASE"/>
</dbReference>
<proteinExistence type="inferred from homology"/>
<comment type="subunit">
    <text evidence="11">This enzyme consists of two polypeptide chains, which are synthesized in precursor form from a single polypeptide.</text>
</comment>
<dbReference type="EMBL" id="CP027806">
    <property type="protein sequence ID" value="AXJ02083.1"/>
    <property type="molecule type" value="Genomic_DNA"/>
</dbReference>
<keyword evidence="4 11" id="KW-0808">Transferase</keyword>
<evidence type="ECO:0000256" key="11">
    <source>
        <dbReference type="RuleBase" id="RU368036"/>
    </source>
</evidence>
<dbReference type="InterPro" id="IPR051792">
    <property type="entry name" value="GGT_bact"/>
</dbReference>
<reference evidence="13 14" key="1">
    <citation type="submission" date="2018-03" db="EMBL/GenBank/DDBJ databases">
        <title>Phenotypic and genomic properties of Cyclonatronum proteinivorum gen. nov., sp. nov., a haloalkaliphilic bacteroidete from soda lakes possessing Na+-translocating rhodopsin.</title>
        <authorList>
            <person name="Toshchakov S.V."/>
            <person name="Korzhenkov A."/>
            <person name="Samarov N.I."/>
            <person name="Kublanov I.V."/>
            <person name="Muntyan M.S."/>
            <person name="Sorokin D.Y."/>
        </authorList>
    </citation>
    <scope>NUCLEOTIDE SEQUENCE [LARGE SCALE GENOMIC DNA]</scope>
    <source>
        <strain evidence="13 14">Omega</strain>
    </source>
</reference>
<keyword evidence="14" id="KW-1185">Reference proteome</keyword>
<dbReference type="Gene3D" id="3.60.20.40">
    <property type="match status" value="1"/>
</dbReference>
<evidence type="ECO:0000256" key="3">
    <source>
        <dbReference type="ARBA" id="ARBA00009381"/>
    </source>
</evidence>
<evidence type="ECO:0000313" key="13">
    <source>
        <dbReference type="EMBL" id="AXJ02083.1"/>
    </source>
</evidence>
<feature type="binding site" evidence="10">
    <location>
        <begin position="395"/>
        <end position="397"/>
    </location>
    <ligand>
        <name>L-glutamate</name>
        <dbReference type="ChEBI" id="CHEBI:29985"/>
    </ligand>
</feature>
<dbReference type="UniPathway" id="UPA00204"/>
<comment type="catalytic activity">
    <reaction evidence="2 11">
        <text>glutathione + H2O = L-cysteinylglycine + L-glutamate</text>
        <dbReference type="Rhea" id="RHEA:28807"/>
        <dbReference type="ChEBI" id="CHEBI:15377"/>
        <dbReference type="ChEBI" id="CHEBI:29985"/>
        <dbReference type="ChEBI" id="CHEBI:57925"/>
        <dbReference type="ChEBI" id="CHEBI:61694"/>
        <dbReference type="EC" id="3.4.19.13"/>
    </reaction>
</comment>
<keyword evidence="5 11" id="KW-0378">Hydrolase</keyword>
<evidence type="ECO:0000256" key="2">
    <source>
        <dbReference type="ARBA" id="ARBA00001089"/>
    </source>
</evidence>
<dbReference type="EC" id="3.4.19.13" evidence="11"/>
<dbReference type="SUPFAM" id="SSF56235">
    <property type="entry name" value="N-terminal nucleophile aminohydrolases (Ntn hydrolases)"/>
    <property type="match status" value="1"/>
</dbReference>
<name>A0A345UNN1_9BACT</name>
<dbReference type="EC" id="2.3.2.2" evidence="11"/>